<dbReference type="InterPro" id="IPR002931">
    <property type="entry name" value="Transglutaminase-like"/>
</dbReference>
<proteinExistence type="inferred from homology"/>
<dbReference type="InterPro" id="IPR014756">
    <property type="entry name" value="Ig_E-set"/>
</dbReference>
<dbReference type="PANTHER" id="PTHR11590:SF40">
    <property type="entry name" value="HEMOCYTE PROTEIN-GLUTAMINE GAMMA-GLUTAMYLTRANSFERASE-LIKE PROTEIN"/>
    <property type="match status" value="1"/>
</dbReference>
<feature type="compositionally biased region" description="Basic residues" evidence="2">
    <location>
        <begin position="1"/>
        <end position="10"/>
    </location>
</feature>
<accession>A0ABM1E1R2</accession>
<organism evidence="4 5">
    <name type="scientific">Priapulus caudatus</name>
    <name type="common">Priapulid worm</name>
    <dbReference type="NCBI Taxonomy" id="37621"/>
    <lineage>
        <taxon>Eukaryota</taxon>
        <taxon>Metazoa</taxon>
        <taxon>Ecdysozoa</taxon>
        <taxon>Scalidophora</taxon>
        <taxon>Priapulida</taxon>
        <taxon>Priapulimorpha</taxon>
        <taxon>Priapulimorphida</taxon>
        <taxon>Priapulidae</taxon>
        <taxon>Priapulus</taxon>
    </lineage>
</organism>
<dbReference type="InterPro" id="IPR023608">
    <property type="entry name" value="Transglutaminase_animal"/>
</dbReference>
<dbReference type="SMART" id="SM00460">
    <property type="entry name" value="TGc"/>
    <property type="match status" value="1"/>
</dbReference>
<dbReference type="Pfam" id="PF01841">
    <property type="entry name" value="Transglut_core"/>
    <property type="match status" value="1"/>
</dbReference>
<dbReference type="InterPro" id="IPR001102">
    <property type="entry name" value="Transglutaminase_N"/>
</dbReference>
<evidence type="ECO:0000313" key="4">
    <source>
        <dbReference type="Proteomes" id="UP000695022"/>
    </source>
</evidence>
<evidence type="ECO:0000256" key="2">
    <source>
        <dbReference type="SAM" id="MobiDB-lite"/>
    </source>
</evidence>
<feature type="region of interest" description="Disordered" evidence="2">
    <location>
        <begin position="1"/>
        <end position="27"/>
    </location>
</feature>
<feature type="region of interest" description="Disordered" evidence="2">
    <location>
        <begin position="795"/>
        <end position="834"/>
    </location>
</feature>
<dbReference type="SUPFAM" id="SSF81296">
    <property type="entry name" value="E set domains"/>
    <property type="match status" value="1"/>
</dbReference>
<reference evidence="5" key="1">
    <citation type="submission" date="2025-08" db="UniProtKB">
        <authorList>
            <consortium name="RefSeq"/>
        </authorList>
    </citation>
    <scope>IDENTIFICATION</scope>
</reference>
<keyword evidence="4" id="KW-1185">Reference proteome</keyword>
<dbReference type="InterPro" id="IPR038765">
    <property type="entry name" value="Papain-like_cys_pep_sf"/>
</dbReference>
<dbReference type="Gene3D" id="2.60.40.10">
    <property type="entry name" value="Immunoglobulins"/>
    <property type="match status" value="3"/>
</dbReference>
<dbReference type="PIRSF" id="PIRSF000459">
    <property type="entry name" value="TGM_EBP42"/>
    <property type="match status" value="1"/>
</dbReference>
<evidence type="ECO:0000256" key="1">
    <source>
        <dbReference type="ARBA" id="ARBA00005968"/>
    </source>
</evidence>
<sequence length="834" mass="93164">MVRRSPRVRARVASGSDTAESPKRRRLGATAARSVLSTRTRRDAKLGHEENLVGRRVEMADEAFLENASVLKQIAEESKEATQLGVVSVNTHLEENRSAHWCEEYETEKLVVRRGQAFELTITFARNYDPEADTIILQFVTGKRPQESKGTVRRLEVHKEQYHIDRWCAQLLNIGDKTANVRVMTRADAIVGQYSLYVETVAQDADGVLHHRYKHDDDIYLLFNPWAPEDDVYIEDEAEREEYVLNETGSIWVGNWRRYGPLNWNYAQFEDVSLETALYLLDKAELGSSARSNPCQVIRVLSAMVNCNDEDGGVLEGRWTKTYPSSSTPPTAWTGSGEILGNFADNDYKAVKYGQCWVFAGLCTTLARALGIPTRPVTCFESAHDTDASMTVDFHYDEDDQPVDYLNDSVWNFHVWNESWFRRPDLPSGYGGWQAYDATPQEVSEGVMRCGPAPVNAVKKGDVYLPHDTSFLFAEVNGDKVYWVVHKDGTMTADGMSKHCIGQNISTKAVGSDERLDLTHNYKHTEGTEEERLSVFHANKFSSRRDQNIYDKKMEDDVKFKVVSGDDAVGVGEDVAVTLQMTNTSDGARTVAVAMCAKMAFYTGITVQDVKSEKFAVSLEPKAEEKVTMLIGKDDYLDNLVADGALKTFIKASVADTKQLFVEFDITDFVKPSLGVEVLADPVVMNEDFEVKVTFTNPLPIALKNGHFHAEGSAIHASMQRHRGQIAANKEVTAKIWVKALRYGRRKLLVNFYSEQLSGIQGHAFINVKKYAPREKEEEHEEEEVDEKVQAINSTNNGELDAVAPPVNSAVEGKPESGGAADEEAMETGAPVGE</sequence>
<gene>
    <name evidence="5" type="primary">LOC106808082</name>
</gene>
<protein>
    <submittedName>
        <fullName evidence="5">Coagulation factor XIII A chain-like</fullName>
    </submittedName>
</protein>
<dbReference type="InterPro" id="IPR050779">
    <property type="entry name" value="Transglutaminase"/>
</dbReference>
<comment type="similarity">
    <text evidence="1">Belongs to the transglutaminase superfamily. Transglutaminase family.</text>
</comment>
<dbReference type="InterPro" id="IPR036238">
    <property type="entry name" value="Transglutaminase_C_sf"/>
</dbReference>
<dbReference type="InterPro" id="IPR008958">
    <property type="entry name" value="Transglutaminase_C"/>
</dbReference>
<evidence type="ECO:0000313" key="5">
    <source>
        <dbReference type="RefSeq" id="XP_014666133.1"/>
    </source>
</evidence>
<dbReference type="Gene3D" id="3.90.260.10">
    <property type="entry name" value="Transglutaminase-like"/>
    <property type="match status" value="1"/>
</dbReference>
<dbReference type="RefSeq" id="XP_014666133.1">
    <property type="nucleotide sequence ID" value="XM_014810647.1"/>
</dbReference>
<dbReference type="Proteomes" id="UP000695022">
    <property type="component" value="Unplaced"/>
</dbReference>
<dbReference type="Pfam" id="PF00927">
    <property type="entry name" value="Transglut_C"/>
    <property type="match status" value="2"/>
</dbReference>
<dbReference type="GeneID" id="106808082"/>
<dbReference type="Pfam" id="PF00868">
    <property type="entry name" value="Transglut_N"/>
    <property type="match status" value="1"/>
</dbReference>
<dbReference type="SUPFAM" id="SSF49309">
    <property type="entry name" value="Transglutaminase, two C-terminal domains"/>
    <property type="match status" value="2"/>
</dbReference>
<feature type="domain" description="Transglutaminase-like" evidence="3">
    <location>
        <begin position="348"/>
        <end position="440"/>
    </location>
</feature>
<dbReference type="SUPFAM" id="SSF54001">
    <property type="entry name" value="Cysteine proteinases"/>
    <property type="match status" value="1"/>
</dbReference>
<dbReference type="PANTHER" id="PTHR11590">
    <property type="entry name" value="PROTEIN-GLUTAMINE GAMMA-GLUTAMYLTRANSFERASE"/>
    <property type="match status" value="1"/>
</dbReference>
<dbReference type="InterPro" id="IPR036985">
    <property type="entry name" value="Transglutaminase-like_sf"/>
</dbReference>
<dbReference type="InterPro" id="IPR013783">
    <property type="entry name" value="Ig-like_fold"/>
</dbReference>
<name>A0ABM1E1R2_PRICU</name>
<evidence type="ECO:0000259" key="3">
    <source>
        <dbReference type="SMART" id="SM00460"/>
    </source>
</evidence>